<feature type="transmembrane region" description="Helical" evidence="1">
    <location>
        <begin position="325"/>
        <end position="341"/>
    </location>
</feature>
<evidence type="ECO:0000313" key="3">
    <source>
        <dbReference type="Proteomes" id="UP001500945"/>
    </source>
</evidence>
<keyword evidence="1" id="KW-1133">Transmembrane helix</keyword>
<protein>
    <submittedName>
        <fullName evidence="2">Uncharacterized protein</fullName>
    </submittedName>
</protein>
<feature type="transmembrane region" description="Helical" evidence="1">
    <location>
        <begin position="298"/>
        <end position="319"/>
    </location>
</feature>
<evidence type="ECO:0000313" key="2">
    <source>
        <dbReference type="EMBL" id="GAA4413866.1"/>
    </source>
</evidence>
<dbReference type="Proteomes" id="UP001500945">
    <property type="component" value="Unassembled WGS sequence"/>
</dbReference>
<feature type="transmembrane region" description="Helical" evidence="1">
    <location>
        <begin position="106"/>
        <end position="127"/>
    </location>
</feature>
<keyword evidence="1" id="KW-0812">Transmembrane</keyword>
<feature type="transmembrane region" description="Helical" evidence="1">
    <location>
        <begin position="139"/>
        <end position="156"/>
    </location>
</feature>
<dbReference type="RefSeq" id="WP_345208777.1">
    <property type="nucleotide sequence ID" value="NZ_BAABGM010000032.1"/>
</dbReference>
<comment type="caution">
    <text evidence="2">The sequence shown here is derived from an EMBL/GenBank/DDBJ whole genome shotgun (WGS) entry which is preliminary data.</text>
</comment>
<feature type="transmembrane region" description="Helical" evidence="1">
    <location>
        <begin position="176"/>
        <end position="196"/>
    </location>
</feature>
<dbReference type="EMBL" id="BAABGM010000032">
    <property type="protein sequence ID" value="GAA4413866.1"/>
    <property type="molecule type" value="Genomic_DNA"/>
</dbReference>
<evidence type="ECO:0000256" key="1">
    <source>
        <dbReference type="SAM" id="Phobius"/>
    </source>
</evidence>
<keyword evidence="3" id="KW-1185">Reference proteome</keyword>
<feature type="transmembrane region" description="Helical" evidence="1">
    <location>
        <begin position="6"/>
        <end position="23"/>
    </location>
</feature>
<feature type="transmembrane region" description="Helical" evidence="1">
    <location>
        <begin position="266"/>
        <end position="286"/>
    </location>
</feature>
<name>A0ABP8KRX4_9MICO</name>
<organism evidence="2 3">
    <name type="scientific">Fodinibacter luteus</name>
    <dbReference type="NCBI Taxonomy" id="552064"/>
    <lineage>
        <taxon>Bacteria</taxon>
        <taxon>Bacillati</taxon>
        <taxon>Actinomycetota</taxon>
        <taxon>Actinomycetes</taxon>
        <taxon>Micrococcales</taxon>
        <taxon>Intrasporangiaceae</taxon>
        <taxon>Fodinibacter (ex Wang et al. 2009)</taxon>
    </lineage>
</organism>
<proteinExistence type="predicted"/>
<feature type="transmembrane region" description="Helical" evidence="1">
    <location>
        <begin position="243"/>
        <end position="260"/>
    </location>
</feature>
<sequence>MTTETTIVFVTVVGLRFLLPLFIPRWPLPAVLACLVLDGIDQSIFQAFGFDPPGYQNYDKAMDLFYLSIAFLSSLQNWTHSGAVGISRFLFFYRMVGVMAFEITGVRTILLIFPNTFEYFFIAYEAVRLRWDPRRFSRHFWIVTAACIWIFIKLPQEYWIHVAQLDFTDTWQEVPWFPPLVVSAVLVGLAVLWFVVRPRLLPPDHAWRVAADPLPEEMATAAQRDAWTAAHVRIWSWSTLEKVVLIGLLSTIYARILPGLEVSDLRMFVGIAAYVVANVAISLVVARRVGSREGLAAAFGSRVLVNLGLVLVARILLGGSALDESATVFFVLLLSLLVTMHDRFSPVAAVRAEHDERDPAPAARAAA</sequence>
<gene>
    <name evidence="2" type="ORF">GCM10023168_37020</name>
</gene>
<reference evidence="3" key="1">
    <citation type="journal article" date="2019" name="Int. J. Syst. Evol. Microbiol.">
        <title>The Global Catalogue of Microorganisms (GCM) 10K type strain sequencing project: providing services to taxonomists for standard genome sequencing and annotation.</title>
        <authorList>
            <consortium name="The Broad Institute Genomics Platform"/>
            <consortium name="The Broad Institute Genome Sequencing Center for Infectious Disease"/>
            <person name="Wu L."/>
            <person name="Ma J."/>
        </authorList>
    </citation>
    <scope>NUCLEOTIDE SEQUENCE [LARGE SCALE GENOMIC DNA]</scope>
    <source>
        <strain evidence="3">JCM 17809</strain>
    </source>
</reference>
<keyword evidence="1" id="KW-0472">Membrane</keyword>
<accession>A0ABP8KRX4</accession>